<sequence length="382" mass="40729">MPRLTAAAMTQASTMTGGRTGCGDGILRRSMGARSPNRAAGRSANPWMRGLRLTADLAAVLWIALAVALPGYAAPADGEPPDGERIYLWPGRTAPGSKGLPLTQQVSERSDDPARPDRAITGVSQPYLVVYRPGKPNGIGLLVTPGGGYQRIVLDKEGTALAHDFVDAGGVTLFVLRYRLPGDGHASGADAPLADAQRALRLIRARAREWQLDPARIGVMGFSAGGHVAASLGTRFEEKVYKRVDRADALSARPDFMLLIYPVISMDSGIAHGGSRERLLGAQPEPERVRRYSAEQRVFADTPPAFLLHAEDDAVVDSENSLRMHAALRAAGVPVEMHLYPRGGHGFGVRETTGLPVALWPQLALRWMQSAAGNPSITASGN</sequence>
<dbReference type="PANTHER" id="PTHR48081">
    <property type="entry name" value="AB HYDROLASE SUPERFAMILY PROTEIN C4A8.06C"/>
    <property type="match status" value="1"/>
</dbReference>
<dbReference type="SUPFAM" id="SSF53474">
    <property type="entry name" value="alpha/beta-Hydrolases"/>
    <property type="match status" value="1"/>
</dbReference>
<name>A0A286D6J5_9GAMM</name>
<evidence type="ECO:0000313" key="5">
    <source>
        <dbReference type="Proteomes" id="UP000219374"/>
    </source>
</evidence>
<dbReference type="Gene3D" id="3.40.50.1820">
    <property type="entry name" value="alpha/beta hydrolase"/>
    <property type="match status" value="1"/>
</dbReference>
<keyword evidence="5" id="KW-1185">Reference proteome</keyword>
<dbReference type="InterPro" id="IPR029058">
    <property type="entry name" value="AB_hydrolase_fold"/>
</dbReference>
<feature type="compositionally biased region" description="Low complexity" evidence="2">
    <location>
        <begin position="1"/>
        <end position="16"/>
    </location>
</feature>
<dbReference type="Proteomes" id="UP000219374">
    <property type="component" value="Unassembled WGS sequence"/>
</dbReference>
<evidence type="ECO:0000256" key="2">
    <source>
        <dbReference type="SAM" id="MobiDB-lite"/>
    </source>
</evidence>
<feature type="compositionally biased region" description="Basic and acidic residues" evidence="2">
    <location>
        <begin position="108"/>
        <end position="118"/>
    </location>
</feature>
<accession>A0A286D6J5</accession>
<feature type="region of interest" description="Disordered" evidence="2">
    <location>
        <begin position="96"/>
        <end position="118"/>
    </location>
</feature>
<keyword evidence="1" id="KW-0378">Hydrolase</keyword>
<evidence type="ECO:0000313" key="4">
    <source>
        <dbReference type="EMBL" id="SOD54256.1"/>
    </source>
</evidence>
<reference evidence="4 5" key="1">
    <citation type="submission" date="2017-09" db="EMBL/GenBank/DDBJ databases">
        <authorList>
            <person name="Ehlers B."/>
            <person name="Leendertz F.H."/>
        </authorList>
    </citation>
    <scope>NUCLEOTIDE SEQUENCE [LARGE SCALE GENOMIC DNA]</scope>
    <source>
        <strain evidence="4 5">CGMCC 1.10978</strain>
    </source>
</reference>
<feature type="region of interest" description="Disordered" evidence="2">
    <location>
        <begin position="1"/>
        <end position="22"/>
    </location>
</feature>
<dbReference type="GO" id="GO:0016787">
    <property type="term" value="F:hydrolase activity"/>
    <property type="evidence" value="ECO:0007669"/>
    <property type="project" value="UniProtKB-KW"/>
</dbReference>
<organism evidence="4 5">
    <name type="scientific">Pseudoxanthomonas wuyuanensis</name>
    <dbReference type="NCBI Taxonomy" id="1073196"/>
    <lineage>
        <taxon>Bacteria</taxon>
        <taxon>Pseudomonadati</taxon>
        <taxon>Pseudomonadota</taxon>
        <taxon>Gammaproteobacteria</taxon>
        <taxon>Lysobacterales</taxon>
        <taxon>Lysobacteraceae</taxon>
        <taxon>Pseudoxanthomonas</taxon>
    </lineage>
</organism>
<feature type="domain" description="BD-FAE-like" evidence="3">
    <location>
        <begin position="162"/>
        <end position="328"/>
    </location>
</feature>
<proteinExistence type="predicted"/>
<dbReference type="Pfam" id="PF20434">
    <property type="entry name" value="BD-FAE"/>
    <property type="match status" value="1"/>
</dbReference>
<evidence type="ECO:0000256" key="1">
    <source>
        <dbReference type="ARBA" id="ARBA00022801"/>
    </source>
</evidence>
<protein>
    <submittedName>
        <fullName evidence="4">Acetyl esterase/lipase</fullName>
    </submittedName>
</protein>
<gene>
    <name evidence="4" type="ORF">SAMN06296416_103179</name>
</gene>
<dbReference type="PANTHER" id="PTHR48081:SF6">
    <property type="entry name" value="PEPTIDASE S9 PROLYL OLIGOPEPTIDASE CATALYTIC DOMAIN-CONTAINING PROTEIN"/>
    <property type="match status" value="1"/>
</dbReference>
<dbReference type="EMBL" id="OCND01000003">
    <property type="protein sequence ID" value="SOD54256.1"/>
    <property type="molecule type" value="Genomic_DNA"/>
</dbReference>
<dbReference type="InterPro" id="IPR049492">
    <property type="entry name" value="BD-FAE-like_dom"/>
</dbReference>
<dbReference type="InterPro" id="IPR050300">
    <property type="entry name" value="GDXG_lipolytic_enzyme"/>
</dbReference>
<dbReference type="AlphaFoldDB" id="A0A286D6J5"/>
<evidence type="ECO:0000259" key="3">
    <source>
        <dbReference type="Pfam" id="PF20434"/>
    </source>
</evidence>